<evidence type="ECO:0000256" key="1">
    <source>
        <dbReference type="SAM" id="MobiDB-lite"/>
    </source>
</evidence>
<comment type="caution">
    <text evidence="2">The sequence shown here is derived from an EMBL/GenBank/DDBJ whole genome shotgun (WGS) entry which is preliminary data.</text>
</comment>
<name>A0A8H8CM90_PSICU</name>
<reference evidence="2" key="1">
    <citation type="submission" date="2021-02" db="EMBL/GenBank/DDBJ databases">
        <title>Psilocybe cubensis genome.</title>
        <authorList>
            <person name="Mckernan K.J."/>
            <person name="Crawford S."/>
            <person name="Trippe A."/>
            <person name="Kane L.T."/>
            <person name="Mclaughlin S."/>
        </authorList>
    </citation>
    <scope>NUCLEOTIDE SEQUENCE [LARGE SCALE GENOMIC DNA]</scope>
    <source>
        <strain evidence="2">MGC-MH-2018</strain>
    </source>
</reference>
<accession>A0A8H8CM90</accession>
<dbReference type="EMBL" id="JAFIQS010000004">
    <property type="protein sequence ID" value="KAG5170360.1"/>
    <property type="molecule type" value="Genomic_DNA"/>
</dbReference>
<dbReference type="OrthoDB" id="3231000at2759"/>
<gene>
    <name evidence="2" type="ORF">JR316_004749</name>
</gene>
<proteinExistence type="predicted"/>
<feature type="region of interest" description="Disordered" evidence="1">
    <location>
        <begin position="72"/>
        <end position="94"/>
    </location>
</feature>
<sequence>MAPTRSVKQLYNCPVGTNNHLPSRMQNTVYLQDVPPGKHSLPPTIPHAAHRHAAPSGPWPWFDLVDDDAPFPIVPPEHSKRKGTANPENDSRDQDWRRYPELLYPNWTHYRLVRSGIAGVIDKPSDRRCVLYHIDVGSDGHFSQPGHHTVEHEKEEEFWKMMTERKRVDRNRVRLIFVENISGAVLQMLGTTYNIEPFFFSSSLNWIPSRYQENVIENDSDHITLILTFLRSMPNPVTAPNTPMLGGQFFSQIMSRPGQTTINTQAPLILKSCDKILLLDLISLHMVRRKDGSTVISYHPTSEWKSTSARYLHSRVRYAGESVYWQSLFRQSQDPTLVMLCMLWYPLYGWDESLETLYSHISWLESRVLIANDIHLTRELHIIRAYLLHYASLLESFRKSVLFLRNTPNPAMKDQDDFQKSMDVMNRECDTLLSEIERLDMYRRMQEMRLDNVVNLAFASVNFQDSRDMQRLSEASLRDGTGLHESKERNDEIETTVLYRLQWPIRSLKRVTAKVRKKRRGVNEGVV</sequence>
<protein>
    <submittedName>
        <fullName evidence="2">Uncharacterized protein</fullName>
    </submittedName>
</protein>
<organism evidence="2">
    <name type="scientific">Psilocybe cubensis</name>
    <name type="common">Psychedelic mushroom</name>
    <name type="synonym">Stropharia cubensis</name>
    <dbReference type="NCBI Taxonomy" id="181762"/>
    <lineage>
        <taxon>Eukaryota</taxon>
        <taxon>Fungi</taxon>
        <taxon>Dikarya</taxon>
        <taxon>Basidiomycota</taxon>
        <taxon>Agaricomycotina</taxon>
        <taxon>Agaricomycetes</taxon>
        <taxon>Agaricomycetidae</taxon>
        <taxon>Agaricales</taxon>
        <taxon>Agaricineae</taxon>
        <taxon>Strophariaceae</taxon>
        <taxon>Psilocybe</taxon>
    </lineage>
</organism>
<dbReference type="AlphaFoldDB" id="A0A8H8CM90"/>
<evidence type="ECO:0000313" key="2">
    <source>
        <dbReference type="EMBL" id="KAG5170360.1"/>
    </source>
</evidence>